<comment type="caution">
    <text evidence="2">The sequence shown here is derived from an EMBL/GenBank/DDBJ whole genome shotgun (WGS) entry which is preliminary data.</text>
</comment>
<evidence type="ECO:0000256" key="1">
    <source>
        <dbReference type="SAM" id="MobiDB-lite"/>
    </source>
</evidence>
<proteinExistence type="predicted"/>
<evidence type="ECO:0000313" key="3">
    <source>
        <dbReference type="Proteomes" id="UP001279734"/>
    </source>
</evidence>
<accession>A0AAD3S8N0</accession>
<organism evidence="2 3">
    <name type="scientific">Nepenthes gracilis</name>
    <name type="common">Slender pitcher plant</name>
    <dbReference type="NCBI Taxonomy" id="150966"/>
    <lineage>
        <taxon>Eukaryota</taxon>
        <taxon>Viridiplantae</taxon>
        <taxon>Streptophyta</taxon>
        <taxon>Embryophyta</taxon>
        <taxon>Tracheophyta</taxon>
        <taxon>Spermatophyta</taxon>
        <taxon>Magnoliopsida</taxon>
        <taxon>eudicotyledons</taxon>
        <taxon>Gunneridae</taxon>
        <taxon>Pentapetalae</taxon>
        <taxon>Caryophyllales</taxon>
        <taxon>Nepenthaceae</taxon>
        <taxon>Nepenthes</taxon>
    </lineage>
</organism>
<evidence type="ECO:0000313" key="2">
    <source>
        <dbReference type="EMBL" id="GMH06051.1"/>
    </source>
</evidence>
<gene>
    <name evidence="2" type="ORF">Nepgr_007891</name>
</gene>
<sequence>MHQQLPVQLLLSFSIHRQHQSSDTMGTTGDMEHSEYSQNNHHLQQQICINKLNWSAGTAPGHSTCQQASQQNP</sequence>
<feature type="region of interest" description="Disordered" evidence="1">
    <location>
        <begin position="18"/>
        <end position="38"/>
    </location>
</feature>
<dbReference type="EMBL" id="BSYO01000006">
    <property type="protein sequence ID" value="GMH06051.1"/>
    <property type="molecule type" value="Genomic_DNA"/>
</dbReference>
<reference evidence="2" key="1">
    <citation type="submission" date="2023-05" db="EMBL/GenBank/DDBJ databases">
        <title>Nepenthes gracilis genome sequencing.</title>
        <authorList>
            <person name="Fukushima K."/>
        </authorList>
    </citation>
    <scope>NUCLEOTIDE SEQUENCE</scope>
    <source>
        <strain evidence="2">SING2019-196</strain>
    </source>
</reference>
<dbReference type="Proteomes" id="UP001279734">
    <property type="component" value="Unassembled WGS sequence"/>
</dbReference>
<name>A0AAD3S8N0_NEPGR</name>
<protein>
    <submittedName>
        <fullName evidence="2">Uncharacterized protein</fullName>
    </submittedName>
</protein>
<keyword evidence="3" id="KW-1185">Reference proteome</keyword>
<dbReference type="AlphaFoldDB" id="A0AAD3S8N0"/>